<name>A0ABP9T3Z9_9ACTN</name>
<protein>
    <submittedName>
        <fullName evidence="1">Uncharacterized protein</fullName>
    </submittedName>
</protein>
<comment type="caution">
    <text evidence="1">The sequence shown here is derived from an EMBL/GenBank/DDBJ whole genome shotgun (WGS) entry which is preliminary data.</text>
</comment>
<proteinExistence type="predicted"/>
<evidence type="ECO:0000313" key="2">
    <source>
        <dbReference type="Proteomes" id="UP001499878"/>
    </source>
</evidence>
<evidence type="ECO:0000313" key="1">
    <source>
        <dbReference type="EMBL" id="GAA5207568.1"/>
    </source>
</evidence>
<sequence length="83" mass="8767">MEDGGAGSACGRLPFSHQARLSLGHIGDTSDDLQHAGSLSAPSDIARGAFQVNWLVSMGVWSTGRVIVWQPPSGARIPPFWHG</sequence>
<keyword evidence="2" id="KW-1185">Reference proteome</keyword>
<accession>A0ABP9T3Z9</accession>
<dbReference type="EMBL" id="BAABJR010000005">
    <property type="protein sequence ID" value="GAA5207568.1"/>
    <property type="molecule type" value="Genomic_DNA"/>
</dbReference>
<organism evidence="1 2">
    <name type="scientific">Streptomyces thinghirensis</name>
    <dbReference type="NCBI Taxonomy" id="551547"/>
    <lineage>
        <taxon>Bacteria</taxon>
        <taxon>Bacillati</taxon>
        <taxon>Actinomycetota</taxon>
        <taxon>Actinomycetes</taxon>
        <taxon>Kitasatosporales</taxon>
        <taxon>Streptomycetaceae</taxon>
        <taxon>Streptomyces</taxon>
    </lineage>
</organism>
<gene>
    <name evidence="1" type="ORF">GCM10023323_23610</name>
</gene>
<reference evidence="2" key="1">
    <citation type="journal article" date="2019" name="Int. J. Syst. Evol. Microbiol.">
        <title>The Global Catalogue of Microorganisms (GCM) 10K type strain sequencing project: providing services to taxonomists for standard genome sequencing and annotation.</title>
        <authorList>
            <consortium name="The Broad Institute Genomics Platform"/>
            <consortium name="The Broad Institute Genome Sequencing Center for Infectious Disease"/>
            <person name="Wu L."/>
            <person name="Ma J."/>
        </authorList>
    </citation>
    <scope>NUCLEOTIDE SEQUENCE [LARGE SCALE GENOMIC DNA]</scope>
    <source>
        <strain evidence="2">JCM 18306</strain>
    </source>
</reference>
<dbReference type="Proteomes" id="UP001499878">
    <property type="component" value="Unassembled WGS sequence"/>
</dbReference>